<organism evidence="4 5">
    <name type="scientific">Haloferula rosea</name>
    <dbReference type="NCBI Taxonomy" id="490093"/>
    <lineage>
        <taxon>Bacteria</taxon>
        <taxon>Pseudomonadati</taxon>
        <taxon>Verrucomicrobiota</taxon>
        <taxon>Verrucomicrobiia</taxon>
        <taxon>Verrucomicrobiales</taxon>
        <taxon>Verrucomicrobiaceae</taxon>
        <taxon>Haloferula</taxon>
    </lineage>
</organism>
<dbReference type="RefSeq" id="WP_234044651.1">
    <property type="nucleotide sequence ID" value="NZ_JAENII010000006.1"/>
</dbReference>
<name>A0A934RCT1_9BACT</name>
<comment type="similarity">
    <text evidence="1">Belongs to the sulfatase family.</text>
</comment>
<dbReference type="AlphaFoldDB" id="A0A934RCT1"/>
<protein>
    <submittedName>
        <fullName evidence="4">Sulfatase</fullName>
    </submittedName>
</protein>
<dbReference type="EMBL" id="JAENII010000006">
    <property type="protein sequence ID" value="MBK1827353.1"/>
    <property type="molecule type" value="Genomic_DNA"/>
</dbReference>
<dbReference type="Gene3D" id="3.30.1120.10">
    <property type="match status" value="1"/>
</dbReference>
<keyword evidence="2" id="KW-0378">Hydrolase</keyword>
<dbReference type="Gene3D" id="3.40.720.10">
    <property type="entry name" value="Alkaline Phosphatase, subunit A"/>
    <property type="match status" value="1"/>
</dbReference>
<dbReference type="PANTHER" id="PTHR42693:SF53">
    <property type="entry name" value="ENDO-4-O-SULFATASE"/>
    <property type="match status" value="1"/>
</dbReference>
<accession>A0A934RCT1</accession>
<dbReference type="InterPro" id="IPR050738">
    <property type="entry name" value="Sulfatase"/>
</dbReference>
<evidence type="ECO:0000259" key="3">
    <source>
        <dbReference type="Pfam" id="PF00884"/>
    </source>
</evidence>
<sequence>MKFLPSILAAAVVVSTAAARPALDRPNVVLIYLDDSGFGDYSLNGNPVIETPHIDEMARKGVNFTQFYVTSPACSASRYSLMTGRYPMHSGFGSWVIGPGAKPHLKEEETTLAEGLKARGYATGMFGKWHMGNPNQGNKMSAAALPLAHGFDTWVGTNVSHDYGDAKLLKSDPDGSNPVPGYSEIARNLPSDIEASTSLTGRYTDAAVSFIKAHKDEPFLAYIAHNQPHLGLFVSEEFKGKSRRGLLGDVMAEIDDSVARILQTLRDEGIEKNTLVIFSSDNGPWVRFRTVEKSKYGEARMHVGYALPFRDGKGSCWEGGHRTPGIFYWPGTIGAKRELTPVSTLDVLPTLFALTGAKSPDPAVLDGRDIRSLLLEDSSAPELGEFEFYYSHSQNNLIAVRQGPWKLMVANPSQTGKDHGFKPSEQSPILFNVEEDIGERIDRAAEHPERVERMLKLLLEKRKQR</sequence>
<reference evidence="4" key="1">
    <citation type="submission" date="2021-01" db="EMBL/GenBank/DDBJ databases">
        <title>Modified the classification status of verrucomicrobia.</title>
        <authorList>
            <person name="Feng X."/>
        </authorList>
    </citation>
    <scope>NUCLEOTIDE SEQUENCE</scope>
    <source>
        <strain evidence="4">KCTC 22201</strain>
    </source>
</reference>
<evidence type="ECO:0000256" key="2">
    <source>
        <dbReference type="ARBA" id="ARBA00022801"/>
    </source>
</evidence>
<dbReference type="Proteomes" id="UP000658278">
    <property type="component" value="Unassembled WGS sequence"/>
</dbReference>
<feature type="domain" description="Sulfatase N-terminal" evidence="3">
    <location>
        <begin position="26"/>
        <end position="357"/>
    </location>
</feature>
<comment type="caution">
    <text evidence="4">The sequence shown here is derived from an EMBL/GenBank/DDBJ whole genome shotgun (WGS) entry which is preliminary data.</text>
</comment>
<proteinExistence type="inferred from homology"/>
<dbReference type="CDD" id="cd16026">
    <property type="entry name" value="GALNS_like"/>
    <property type="match status" value="1"/>
</dbReference>
<dbReference type="InterPro" id="IPR000917">
    <property type="entry name" value="Sulfatase_N"/>
</dbReference>
<evidence type="ECO:0000313" key="5">
    <source>
        <dbReference type="Proteomes" id="UP000658278"/>
    </source>
</evidence>
<dbReference type="GO" id="GO:0004065">
    <property type="term" value="F:arylsulfatase activity"/>
    <property type="evidence" value="ECO:0007669"/>
    <property type="project" value="TreeGrafter"/>
</dbReference>
<evidence type="ECO:0000313" key="4">
    <source>
        <dbReference type="EMBL" id="MBK1827353.1"/>
    </source>
</evidence>
<dbReference type="SUPFAM" id="SSF53649">
    <property type="entry name" value="Alkaline phosphatase-like"/>
    <property type="match status" value="1"/>
</dbReference>
<evidence type="ECO:0000256" key="1">
    <source>
        <dbReference type="ARBA" id="ARBA00008779"/>
    </source>
</evidence>
<keyword evidence="5" id="KW-1185">Reference proteome</keyword>
<dbReference type="Pfam" id="PF00884">
    <property type="entry name" value="Sulfatase"/>
    <property type="match status" value="1"/>
</dbReference>
<dbReference type="PANTHER" id="PTHR42693">
    <property type="entry name" value="ARYLSULFATASE FAMILY MEMBER"/>
    <property type="match status" value="1"/>
</dbReference>
<dbReference type="InterPro" id="IPR017850">
    <property type="entry name" value="Alkaline_phosphatase_core_sf"/>
</dbReference>
<gene>
    <name evidence="4" type="ORF">JIN81_09990</name>
</gene>